<evidence type="ECO:0000256" key="1">
    <source>
        <dbReference type="SAM" id="MobiDB-lite"/>
    </source>
</evidence>
<reference evidence="2" key="1">
    <citation type="submission" date="2023-07" db="EMBL/GenBank/DDBJ databases">
        <authorList>
            <consortium name="CYATHOMIX"/>
        </authorList>
    </citation>
    <scope>NUCLEOTIDE SEQUENCE</scope>
    <source>
        <strain evidence="2">N/A</strain>
    </source>
</reference>
<accession>A0AA36GGM2</accession>
<organism evidence="2 3">
    <name type="scientific">Cylicocyclus nassatus</name>
    <name type="common">Nematode worm</name>
    <dbReference type="NCBI Taxonomy" id="53992"/>
    <lineage>
        <taxon>Eukaryota</taxon>
        <taxon>Metazoa</taxon>
        <taxon>Ecdysozoa</taxon>
        <taxon>Nematoda</taxon>
        <taxon>Chromadorea</taxon>
        <taxon>Rhabditida</taxon>
        <taxon>Rhabditina</taxon>
        <taxon>Rhabditomorpha</taxon>
        <taxon>Strongyloidea</taxon>
        <taxon>Strongylidae</taxon>
        <taxon>Cylicocyclus</taxon>
    </lineage>
</organism>
<dbReference type="EMBL" id="CATQJL010000001">
    <property type="protein sequence ID" value="CAJ0591549.1"/>
    <property type="molecule type" value="Genomic_DNA"/>
</dbReference>
<proteinExistence type="predicted"/>
<feature type="compositionally biased region" description="Polar residues" evidence="1">
    <location>
        <begin position="1"/>
        <end position="10"/>
    </location>
</feature>
<evidence type="ECO:0000313" key="2">
    <source>
        <dbReference type="EMBL" id="CAJ0591549.1"/>
    </source>
</evidence>
<evidence type="ECO:0000313" key="3">
    <source>
        <dbReference type="Proteomes" id="UP001176961"/>
    </source>
</evidence>
<gene>
    <name evidence="2" type="ORF">CYNAS_LOCUS3532</name>
</gene>
<comment type="caution">
    <text evidence="2">The sequence shown here is derived from an EMBL/GenBank/DDBJ whole genome shotgun (WGS) entry which is preliminary data.</text>
</comment>
<keyword evidence="3" id="KW-1185">Reference proteome</keyword>
<feature type="region of interest" description="Disordered" evidence="1">
    <location>
        <begin position="1"/>
        <end position="47"/>
    </location>
</feature>
<name>A0AA36GGM2_CYLNA</name>
<sequence>MMKNNQSVTRSAPDRSKDTVTKDGQMEDIEKRRPSMSREERGNFKLVRGPKRRVADIDPAIVNVPDQERSCMDVSINGIPCTQVADSLNA</sequence>
<dbReference type="AlphaFoldDB" id="A0AA36GGM2"/>
<dbReference type="Proteomes" id="UP001176961">
    <property type="component" value="Unassembled WGS sequence"/>
</dbReference>
<feature type="compositionally biased region" description="Basic and acidic residues" evidence="1">
    <location>
        <begin position="12"/>
        <end position="43"/>
    </location>
</feature>
<protein>
    <submittedName>
        <fullName evidence="2">Uncharacterized protein</fullName>
    </submittedName>
</protein>